<dbReference type="AlphaFoldDB" id="A0A2S0IB77"/>
<evidence type="ECO:0000256" key="4">
    <source>
        <dbReference type="ARBA" id="ARBA00022692"/>
    </source>
</evidence>
<gene>
    <name evidence="10" type="ORF">CLM73_20425</name>
</gene>
<evidence type="ECO:0000256" key="3">
    <source>
        <dbReference type="ARBA" id="ARBA00022475"/>
    </source>
</evidence>
<dbReference type="OrthoDB" id="8651131at2"/>
<feature type="transmembrane region" description="Helical" evidence="9">
    <location>
        <begin position="242"/>
        <end position="261"/>
    </location>
</feature>
<keyword evidence="7 9" id="KW-0472">Membrane</keyword>
<comment type="similarity">
    <text evidence="8">Belongs to the binding-protein-dependent transport system permease family. LivHM subfamily.</text>
</comment>
<feature type="transmembrane region" description="Helical" evidence="9">
    <location>
        <begin position="189"/>
        <end position="209"/>
    </location>
</feature>
<dbReference type="PANTHER" id="PTHR11795">
    <property type="entry name" value="BRANCHED-CHAIN AMINO ACID TRANSPORT SYSTEM PERMEASE PROTEIN LIVH"/>
    <property type="match status" value="1"/>
</dbReference>
<keyword evidence="6 9" id="KW-1133">Transmembrane helix</keyword>
<sequence length="292" mass="30404">MDDFIGLIWAGVVSGCLYAMGAIGIVLIYKSSNVVNFAHGNLAGLAAFLVFGFTAGIFANMAWGAAVVLTLVIMVAVMAVSYFLIAPLVFKSDLTSTIATLGVGLVAQGATQLLFGSNVVSLDLPLPAWRSQIGPVHVTAYDLAVLGATGLAIGLLYLLIERTRIGIAFRAVSANPFASRVCGLNLRRVHLFSWVTAGVLGLIASLLIVPTTFLSSTSVSSFMLQAFAAAVVGGFNSLPGAVLGGILIGAIMNLLSFYVSAEFNNTYLLLTILLVLNVFPKGVMAIRGGARV</sequence>
<feature type="transmembrane region" description="Helical" evidence="9">
    <location>
        <begin position="140"/>
        <end position="160"/>
    </location>
</feature>
<dbReference type="InterPro" id="IPR052157">
    <property type="entry name" value="BCAA_transport_permease"/>
</dbReference>
<feature type="transmembrane region" description="Helical" evidence="9">
    <location>
        <begin position="41"/>
        <end position="59"/>
    </location>
</feature>
<name>A0A2S0IB77_9BURK</name>
<feature type="transmembrane region" description="Helical" evidence="9">
    <location>
        <begin position="267"/>
        <end position="286"/>
    </location>
</feature>
<evidence type="ECO:0000256" key="8">
    <source>
        <dbReference type="ARBA" id="ARBA00037998"/>
    </source>
</evidence>
<dbReference type="EMBL" id="CP023270">
    <property type="protein sequence ID" value="AVJ29283.1"/>
    <property type="molecule type" value="Genomic_DNA"/>
</dbReference>
<feature type="transmembrane region" description="Helical" evidence="9">
    <location>
        <begin position="98"/>
        <end position="120"/>
    </location>
</feature>
<organism evidence="10 11">
    <name type="scientific">Achromobacter spanius</name>
    <dbReference type="NCBI Taxonomy" id="217203"/>
    <lineage>
        <taxon>Bacteria</taxon>
        <taxon>Pseudomonadati</taxon>
        <taxon>Pseudomonadota</taxon>
        <taxon>Betaproteobacteria</taxon>
        <taxon>Burkholderiales</taxon>
        <taxon>Alcaligenaceae</taxon>
        <taxon>Achromobacter</taxon>
    </lineage>
</organism>
<dbReference type="InterPro" id="IPR001851">
    <property type="entry name" value="ABC_transp_permease"/>
</dbReference>
<dbReference type="PANTHER" id="PTHR11795:SF445">
    <property type="entry name" value="AMINO ACID ABC TRANSPORTER PERMEASE PROTEIN"/>
    <property type="match status" value="1"/>
</dbReference>
<dbReference type="Proteomes" id="UP000239477">
    <property type="component" value="Chromosome"/>
</dbReference>
<keyword evidence="5" id="KW-0029">Amino-acid transport</keyword>
<keyword evidence="4 9" id="KW-0812">Transmembrane</keyword>
<protein>
    <submittedName>
        <fullName evidence="10">Branched-chain amino acid ABC transporter permease</fullName>
    </submittedName>
</protein>
<feature type="transmembrane region" description="Helical" evidence="9">
    <location>
        <begin position="65"/>
        <end position="86"/>
    </location>
</feature>
<reference evidence="10 11" key="1">
    <citation type="submission" date="2017-09" db="EMBL/GenBank/DDBJ databases">
        <title>Genomic, metabolic, and phenotypic characteristics of bacterial isolates from the natural microbiome of the model nematode Caenorhabditis elegans.</title>
        <authorList>
            <person name="Zimmermann J."/>
            <person name="Obeng N."/>
            <person name="Yang W."/>
            <person name="Obeng O."/>
            <person name="Kissoyan K."/>
            <person name="Pees B."/>
            <person name="Dirksen P."/>
            <person name="Hoppner M."/>
            <person name="Franke A."/>
            <person name="Rosenstiel P."/>
            <person name="Leippe M."/>
            <person name="Dierking K."/>
            <person name="Kaleta C."/>
            <person name="Schulenburg H."/>
        </authorList>
    </citation>
    <scope>NUCLEOTIDE SEQUENCE [LARGE SCALE GENOMIC DNA]</scope>
    <source>
        <strain evidence="10 11">MYb73</strain>
    </source>
</reference>
<dbReference type="GO" id="GO:0006865">
    <property type="term" value="P:amino acid transport"/>
    <property type="evidence" value="ECO:0007669"/>
    <property type="project" value="UniProtKB-KW"/>
</dbReference>
<feature type="transmembrane region" description="Helical" evidence="9">
    <location>
        <begin position="6"/>
        <end position="29"/>
    </location>
</feature>
<evidence type="ECO:0000256" key="6">
    <source>
        <dbReference type="ARBA" id="ARBA00022989"/>
    </source>
</evidence>
<evidence type="ECO:0000256" key="2">
    <source>
        <dbReference type="ARBA" id="ARBA00022448"/>
    </source>
</evidence>
<evidence type="ECO:0000313" key="10">
    <source>
        <dbReference type="EMBL" id="AVJ29283.1"/>
    </source>
</evidence>
<comment type="subcellular location">
    <subcellularLocation>
        <location evidence="1">Cell membrane</location>
        <topology evidence="1">Multi-pass membrane protein</topology>
    </subcellularLocation>
</comment>
<dbReference type="RefSeq" id="WP_105239998.1">
    <property type="nucleotide sequence ID" value="NZ_CP023270.1"/>
</dbReference>
<evidence type="ECO:0000313" key="11">
    <source>
        <dbReference type="Proteomes" id="UP000239477"/>
    </source>
</evidence>
<evidence type="ECO:0000256" key="5">
    <source>
        <dbReference type="ARBA" id="ARBA00022970"/>
    </source>
</evidence>
<keyword evidence="11" id="KW-1185">Reference proteome</keyword>
<keyword evidence="2" id="KW-0813">Transport</keyword>
<dbReference type="Pfam" id="PF02653">
    <property type="entry name" value="BPD_transp_2"/>
    <property type="match status" value="1"/>
</dbReference>
<accession>A0A2S0IB77</accession>
<evidence type="ECO:0000256" key="9">
    <source>
        <dbReference type="SAM" id="Phobius"/>
    </source>
</evidence>
<proteinExistence type="inferred from homology"/>
<dbReference type="GO" id="GO:0022857">
    <property type="term" value="F:transmembrane transporter activity"/>
    <property type="evidence" value="ECO:0007669"/>
    <property type="project" value="InterPro"/>
</dbReference>
<evidence type="ECO:0000256" key="7">
    <source>
        <dbReference type="ARBA" id="ARBA00023136"/>
    </source>
</evidence>
<evidence type="ECO:0000256" key="1">
    <source>
        <dbReference type="ARBA" id="ARBA00004651"/>
    </source>
</evidence>
<dbReference type="GO" id="GO:0005886">
    <property type="term" value="C:plasma membrane"/>
    <property type="evidence" value="ECO:0007669"/>
    <property type="project" value="UniProtKB-SubCell"/>
</dbReference>
<keyword evidence="3" id="KW-1003">Cell membrane</keyword>
<dbReference type="CDD" id="cd06582">
    <property type="entry name" value="TM_PBP1_LivH_like"/>
    <property type="match status" value="1"/>
</dbReference>